<feature type="region of interest" description="Disordered" evidence="1">
    <location>
        <begin position="126"/>
        <end position="158"/>
    </location>
</feature>
<dbReference type="AlphaFoldDB" id="A0A3N4HQJ0"/>
<organism evidence="2 3">
    <name type="scientific">Ascobolus immersus RN42</name>
    <dbReference type="NCBI Taxonomy" id="1160509"/>
    <lineage>
        <taxon>Eukaryota</taxon>
        <taxon>Fungi</taxon>
        <taxon>Dikarya</taxon>
        <taxon>Ascomycota</taxon>
        <taxon>Pezizomycotina</taxon>
        <taxon>Pezizomycetes</taxon>
        <taxon>Pezizales</taxon>
        <taxon>Ascobolaceae</taxon>
        <taxon>Ascobolus</taxon>
    </lineage>
</organism>
<feature type="compositionally biased region" description="Low complexity" evidence="1">
    <location>
        <begin position="127"/>
        <end position="136"/>
    </location>
</feature>
<reference evidence="2 3" key="1">
    <citation type="journal article" date="2018" name="Nat. Ecol. Evol.">
        <title>Pezizomycetes genomes reveal the molecular basis of ectomycorrhizal truffle lifestyle.</title>
        <authorList>
            <person name="Murat C."/>
            <person name="Payen T."/>
            <person name="Noel B."/>
            <person name="Kuo A."/>
            <person name="Morin E."/>
            <person name="Chen J."/>
            <person name="Kohler A."/>
            <person name="Krizsan K."/>
            <person name="Balestrini R."/>
            <person name="Da Silva C."/>
            <person name="Montanini B."/>
            <person name="Hainaut M."/>
            <person name="Levati E."/>
            <person name="Barry K.W."/>
            <person name="Belfiori B."/>
            <person name="Cichocki N."/>
            <person name="Clum A."/>
            <person name="Dockter R.B."/>
            <person name="Fauchery L."/>
            <person name="Guy J."/>
            <person name="Iotti M."/>
            <person name="Le Tacon F."/>
            <person name="Lindquist E.A."/>
            <person name="Lipzen A."/>
            <person name="Malagnac F."/>
            <person name="Mello A."/>
            <person name="Molinier V."/>
            <person name="Miyauchi S."/>
            <person name="Poulain J."/>
            <person name="Riccioni C."/>
            <person name="Rubini A."/>
            <person name="Sitrit Y."/>
            <person name="Splivallo R."/>
            <person name="Traeger S."/>
            <person name="Wang M."/>
            <person name="Zifcakova L."/>
            <person name="Wipf D."/>
            <person name="Zambonelli A."/>
            <person name="Paolocci F."/>
            <person name="Nowrousian M."/>
            <person name="Ottonello S."/>
            <person name="Baldrian P."/>
            <person name="Spatafora J.W."/>
            <person name="Henrissat B."/>
            <person name="Nagy L.G."/>
            <person name="Aury J.M."/>
            <person name="Wincker P."/>
            <person name="Grigoriev I.V."/>
            <person name="Bonfante P."/>
            <person name="Martin F.M."/>
        </authorList>
    </citation>
    <scope>NUCLEOTIDE SEQUENCE [LARGE SCALE GENOMIC DNA]</scope>
    <source>
        <strain evidence="2 3">RN42</strain>
    </source>
</reference>
<dbReference type="EMBL" id="ML119801">
    <property type="protein sequence ID" value="RPA74060.1"/>
    <property type="molecule type" value="Genomic_DNA"/>
</dbReference>
<dbReference type="Proteomes" id="UP000275078">
    <property type="component" value="Unassembled WGS sequence"/>
</dbReference>
<sequence length="311" mass="35387">MASDTPSYVYTVLSITKELRDDIVYDDQSTEFYEEQGLTAGTLLHGAYASAVDANTAAKKLLLAVYRGREGKDFVERWTDDNYDTITYKEGCFTMLEHPEEEDEDQLRYPFIVTVNKLAIKPDSKLKTSNSTTSLKRPADQATVSSEPPSKRITKAANPKEVVAAGPVFRTIEVYKFTTEKSYEGKNKYHDRSETDGVEEEYYLSKENAIEALKSEVEMHPGDPMSFGQNPENDIDYDDEGLPSWMCEWDEDYIETKMKIEKETVKVAITKEKRWNGKGVETEDGDMWFADWDGTVRGYNRVFPGPGALKE</sequence>
<keyword evidence="3" id="KW-1185">Reference proteome</keyword>
<evidence type="ECO:0000256" key="1">
    <source>
        <dbReference type="SAM" id="MobiDB-lite"/>
    </source>
</evidence>
<evidence type="ECO:0000313" key="3">
    <source>
        <dbReference type="Proteomes" id="UP000275078"/>
    </source>
</evidence>
<evidence type="ECO:0000313" key="2">
    <source>
        <dbReference type="EMBL" id="RPA74060.1"/>
    </source>
</evidence>
<protein>
    <submittedName>
        <fullName evidence="2">Uncharacterized protein</fullName>
    </submittedName>
</protein>
<gene>
    <name evidence="2" type="ORF">BJ508DRAFT_380760</name>
</gene>
<accession>A0A3N4HQJ0</accession>
<proteinExistence type="predicted"/>
<name>A0A3N4HQJ0_ASCIM</name>